<dbReference type="EMBL" id="BSRI01000001">
    <property type="protein sequence ID" value="GLV54338.1"/>
    <property type="molecule type" value="Genomic_DNA"/>
</dbReference>
<dbReference type="RefSeq" id="WP_338248028.1">
    <property type="nucleotide sequence ID" value="NZ_BSRI01000001.1"/>
</dbReference>
<evidence type="ECO:0000313" key="1">
    <source>
        <dbReference type="EMBL" id="GLV54338.1"/>
    </source>
</evidence>
<keyword evidence="2" id="KW-1185">Reference proteome</keyword>
<gene>
    <name evidence="1" type="ORF">KDH_11860</name>
</gene>
<organism evidence="1 2">
    <name type="scientific">Dictyobacter halimunensis</name>
    <dbReference type="NCBI Taxonomy" id="3026934"/>
    <lineage>
        <taxon>Bacteria</taxon>
        <taxon>Bacillati</taxon>
        <taxon>Chloroflexota</taxon>
        <taxon>Ktedonobacteria</taxon>
        <taxon>Ktedonobacterales</taxon>
        <taxon>Dictyobacteraceae</taxon>
        <taxon>Dictyobacter</taxon>
    </lineage>
</organism>
<name>A0ABQ6FKW2_9CHLR</name>
<evidence type="ECO:0000313" key="2">
    <source>
        <dbReference type="Proteomes" id="UP001344906"/>
    </source>
</evidence>
<accession>A0ABQ6FKW2</accession>
<comment type="caution">
    <text evidence="1">The sequence shown here is derived from an EMBL/GenBank/DDBJ whole genome shotgun (WGS) entry which is preliminary data.</text>
</comment>
<protein>
    <submittedName>
        <fullName evidence="1">Uncharacterized protein</fullName>
    </submittedName>
</protein>
<reference evidence="1 2" key="1">
    <citation type="submission" date="2023-02" db="EMBL/GenBank/DDBJ databases">
        <title>Dictyobacter halimunensis sp. nov., a new member of the class Ktedonobacteria from forest soil in a geothermal area.</title>
        <authorList>
            <person name="Rachmania M.K."/>
            <person name="Ningsih F."/>
            <person name="Sakai Y."/>
            <person name="Yabe S."/>
            <person name="Yokota A."/>
            <person name="Sjamsuridzal W."/>
        </authorList>
    </citation>
    <scope>NUCLEOTIDE SEQUENCE [LARGE SCALE GENOMIC DNA]</scope>
    <source>
        <strain evidence="1 2">S3.2.2.5</strain>
    </source>
</reference>
<proteinExistence type="predicted"/>
<dbReference type="Proteomes" id="UP001344906">
    <property type="component" value="Unassembled WGS sequence"/>
</dbReference>
<sequence length="757" mass="87989">MSITTTPIKTQASAEAWSQYLQRRVMRLLLLHDQHLFQGAFRTFFAGSSLTAIPIFQLYDEHIKLLTYSGDLLSDILPRIKQQWKQQVDHLTRQEETPTRGEIDWTRTLTRTFHEAPNQPPLRFDTIQQLRHSSIPENILVVAILRHLRQTVRTILNRDQQEELFTTQERQQLVTIDEQLERELAAPDLRTLIGEASRYDLETLVQHVTKRLRSGVNAYRDLLLWWEEFSALHIGQGHDQRHQTLGSRRKGEQADQWLYEVWIALEILTLLQQEQAILPETLSIEVDRLTCSFTWNEQHYRFSFQRQQVPTSGTQAGWRHVPLAHPNFTIEREQPLTIEYKETIIWQEPPFVMLAAYSTRTNSAARCSEAIQRLMGSMQLHHATHGAIFFPPLQEPPQGQHVTREVIHDEQTYAPGTTRQTSISFYKLTPDVPNTILQERLHATITHAIACLPEREQLACHGIMLDGDSVNCSHDTTLPYNVICPKPHIGRGVFDLVNREQHCNQDPRVCHAIERITFLPSIKRANNLDELKQRISEFRTFGEQLKEQAKQGQTEQQRSEILNTIGEMIEKYVQTRGSVALQEKYYRDLLFGEYWKQHPRCLAEETRNILLSGEYVWDEYQETGLRDWAAPAIQYCRALERELKRRLYDPDQASYNLSVRWTIGTPSYLYSNRSGKSADRQNWQVLLERASKSGTAERELEAIMRRLTVEKMADLRNGLAHGRPVDQQTAQAIKDIIIGRKGEQGILCWLAEHIDIK</sequence>